<dbReference type="Proteomes" id="UP000254208">
    <property type="component" value="Unassembled WGS sequence"/>
</dbReference>
<reference evidence="8 9" key="1">
    <citation type="submission" date="2018-06" db="EMBL/GenBank/DDBJ databases">
        <authorList>
            <consortium name="Pathogen Informatics"/>
            <person name="Doyle S."/>
        </authorList>
    </citation>
    <scope>NUCLEOTIDE SEQUENCE [LARGE SCALE GENOMIC DNA]</scope>
    <source>
        <strain evidence="8 9">NCTC11801</strain>
    </source>
</reference>
<feature type="transmembrane region" description="Helical" evidence="7">
    <location>
        <begin position="439"/>
        <end position="463"/>
    </location>
</feature>
<keyword evidence="5 7" id="KW-1133">Transmembrane helix</keyword>
<feature type="transmembrane region" description="Helical" evidence="7">
    <location>
        <begin position="45"/>
        <end position="69"/>
    </location>
</feature>
<dbReference type="AlphaFoldDB" id="A0A379FX98"/>
<evidence type="ECO:0000313" key="9">
    <source>
        <dbReference type="Proteomes" id="UP000254208"/>
    </source>
</evidence>
<organism evidence="8 9">
    <name type="scientific">Providencia rettgeri</name>
    <dbReference type="NCBI Taxonomy" id="587"/>
    <lineage>
        <taxon>Bacteria</taxon>
        <taxon>Pseudomonadati</taxon>
        <taxon>Pseudomonadota</taxon>
        <taxon>Gammaproteobacteria</taxon>
        <taxon>Enterobacterales</taxon>
        <taxon>Morganellaceae</taxon>
        <taxon>Providencia</taxon>
    </lineage>
</organism>
<dbReference type="PANTHER" id="PTHR30250">
    <property type="entry name" value="PST FAMILY PREDICTED COLANIC ACID TRANSPORTER"/>
    <property type="match status" value="1"/>
</dbReference>
<evidence type="ECO:0000256" key="3">
    <source>
        <dbReference type="ARBA" id="ARBA00022475"/>
    </source>
</evidence>
<evidence type="ECO:0000256" key="5">
    <source>
        <dbReference type="ARBA" id="ARBA00022989"/>
    </source>
</evidence>
<evidence type="ECO:0000256" key="1">
    <source>
        <dbReference type="ARBA" id="ARBA00004651"/>
    </source>
</evidence>
<dbReference type="CDD" id="cd13127">
    <property type="entry name" value="MATE_tuaB_like"/>
    <property type="match status" value="1"/>
</dbReference>
<feature type="transmembrane region" description="Helical" evidence="7">
    <location>
        <begin position="285"/>
        <end position="304"/>
    </location>
</feature>
<dbReference type="RefSeq" id="WP_115167966.1">
    <property type="nucleotide sequence ID" value="NZ_CP077317.1"/>
</dbReference>
<accession>A0A379FX98</accession>
<evidence type="ECO:0000256" key="7">
    <source>
        <dbReference type="SAM" id="Phobius"/>
    </source>
</evidence>
<dbReference type="GO" id="GO:0005886">
    <property type="term" value="C:plasma membrane"/>
    <property type="evidence" value="ECO:0007669"/>
    <property type="project" value="UniProtKB-SubCell"/>
</dbReference>
<feature type="transmembrane region" description="Helical" evidence="7">
    <location>
        <begin position="149"/>
        <end position="168"/>
    </location>
</feature>
<feature type="transmembrane region" description="Helical" evidence="7">
    <location>
        <begin position="324"/>
        <end position="343"/>
    </location>
</feature>
<evidence type="ECO:0000256" key="4">
    <source>
        <dbReference type="ARBA" id="ARBA00022692"/>
    </source>
</evidence>
<keyword evidence="4 7" id="KW-0812">Transmembrane</keyword>
<feature type="transmembrane region" description="Helical" evidence="7">
    <location>
        <begin position="21"/>
        <end position="39"/>
    </location>
</feature>
<evidence type="ECO:0000256" key="2">
    <source>
        <dbReference type="ARBA" id="ARBA00007430"/>
    </source>
</evidence>
<dbReference type="Pfam" id="PF13440">
    <property type="entry name" value="Polysacc_synt_3"/>
    <property type="match status" value="1"/>
</dbReference>
<feature type="transmembrane region" description="Helical" evidence="7">
    <location>
        <begin position="116"/>
        <end position="137"/>
    </location>
</feature>
<proteinExistence type="inferred from homology"/>
<evidence type="ECO:0000256" key="6">
    <source>
        <dbReference type="ARBA" id="ARBA00023136"/>
    </source>
</evidence>
<evidence type="ECO:0000313" key="8">
    <source>
        <dbReference type="EMBL" id="SUC32993.1"/>
    </source>
</evidence>
<feature type="transmembrane region" description="Helical" evidence="7">
    <location>
        <begin position="412"/>
        <end position="433"/>
    </location>
</feature>
<keyword evidence="3" id="KW-1003">Cell membrane</keyword>
<name>A0A379FX98_PRORE</name>
<comment type="subcellular location">
    <subcellularLocation>
        <location evidence="1">Cell membrane</location>
        <topology evidence="1">Multi-pass membrane protein</topology>
    </subcellularLocation>
</comment>
<feature type="transmembrane region" description="Helical" evidence="7">
    <location>
        <begin position="81"/>
        <end position="104"/>
    </location>
</feature>
<protein>
    <submittedName>
        <fullName evidence="8">Lipopolysaccharide biosynthesis protein wzxC</fullName>
    </submittedName>
</protein>
<dbReference type="EMBL" id="UGTZ01000001">
    <property type="protein sequence ID" value="SUC32993.1"/>
    <property type="molecule type" value="Genomic_DNA"/>
</dbReference>
<gene>
    <name evidence="8" type="primary">wzxC</name>
    <name evidence="8" type="ORF">NCTC11801_04000</name>
</gene>
<dbReference type="InterPro" id="IPR050833">
    <property type="entry name" value="Poly_Biosynth_Transport"/>
</dbReference>
<dbReference type="GeneID" id="93674599"/>
<keyword evidence="6 7" id="KW-0472">Membrane</keyword>
<comment type="similarity">
    <text evidence="2">Belongs to the polysaccharide synthase family.</text>
</comment>
<feature type="transmembrane region" description="Helical" evidence="7">
    <location>
        <begin position="379"/>
        <end position="400"/>
    </location>
</feature>
<sequence>MSHNLKQKTTSSLKWSAIERLVTQFIQLIVMLVLARILGPQAFGLIGMLAVFIAVSQVFVDSGLSSALIRKLDRSELDYSTAFYFNIGIALVCYTLLYFCAPYIASFYNQPELTSLTRILALVVIINSFGIIQRTKLSIKMDFKTQAKASLIAVTISSLTAFCLAYYNFGVWSLVAQTLVYATFNVIFLNMLHRWLPMLSFSSESFRLLFGFGSKLMLSGLIDSIYQNIYQIVIGKKFNVLDVGYFTQANQLIQTPATTMTAIIQRVTYPMLSSIQNDEQKLNSAYLLTLRLSAVVIFPILFGLGTIADPLIPELLGLEWKPAALLASILAMGLLLYPIHAINLNYLQVKGRSDLFLKLEIIKKVIITIILIITIPYGINAICIGIVIQSYIALFINTYYNGRIGNLSGIIQLKALLPIWLIAIAACSIAWLITHLVRLSTWFSITMTITIAIAIYIISIRLLQKDLYQYLILNILPKKLIKNHE</sequence>
<dbReference type="PANTHER" id="PTHR30250:SF10">
    <property type="entry name" value="LIPOPOLYSACCHARIDE BIOSYNTHESIS PROTEIN WZXC"/>
    <property type="match status" value="1"/>
</dbReference>
<feature type="transmembrane region" description="Helical" evidence="7">
    <location>
        <begin position="174"/>
        <end position="192"/>
    </location>
</feature>